<dbReference type="RefSeq" id="WP_367639098.1">
    <property type="nucleotide sequence ID" value="NZ_JBFNQN010000009.1"/>
</dbReference>
<dbReference type="EMBL" id="JBFNQN010000009">
    <property type="protein sequence ID" value="MEW9265974.1"/>
    <property type="molecule type" value="Genomic_DNA"/>
</dbReference>
<keyword evidence="2" id="KW-1185">Reference proteome</keyword>
<sequence>MVTPPPRPSRLDALSRALVQHLRECFAGCGEVEFTGGPAAAGRRTAAAGPRLLVEVQGEGDGQVDGQGDGGGGHETWAGEGRVLVLCTCNGEVTAGPPTRTRSGRPVDVVEVRRASEIAGAVAEATAGDLPLVVDVRLSRADAEALLRTPGDPAPRGR</sequence>
<comment type="caution">
    <text evidence="1">The sequence shown here is derived from an EMBL/GenBank/DDBJ whole genome shotgun (WGS) entry which is preliminary data.</text>
</comment>
<accession>A0ABV3P8K4</accession>
<proteinExistence type="predicted"/>
<name>A0ABV3P8K4_9ACTN</name>
<organism evidence="1 2">
    <name type="scientific">Kineococcus endophyticus</name>
    <dbReference type="NCBI Taxonomy" id="1181883"/>
    <lineage>
        <taxon>Bacteria</taxon>
        <taxon>Bacillati</taxon>
        <taxon>Actinomycetota</taxon>
        <taxon>Actinomycetes</taxon>
        <taxon>Kineosporiales</taxon>
        <taxon>Kineosporiaceae</taxon>
        <taxon>Kineococcus</taxon>
    </lineage>
</organism>
<evidence type="ECO:0000313" key="2">
    <source>
        <dbReference type="Proteomes" id="UP001555826"/>
    </source>
</evidence>
<protein>
    <submittedName>
        <fullName evidence="1">Uncharacterized protein</fullName>
    </submittedName>
</protein>
<gene>
    <name evidence="1" type="ORF">AB1207_14565</name>
</gene>
<evidence type="ECO:0000313" key="1">
    <source>
        <dbReference type="EMBL" id="MEW9265974.1"/>
    </source>
</evidence>
<dbReference type="Proteomes" id="UP001555826">
    <property type="component" value="Unassembled WGS sequence"/>
</dbReference>
<reference evidence="1 2" key="1">
    <citation type="submission" date="2024-07" db="EMBL/GenBank/DDBJ databases">
        <authorList>
            <person name="Thanompreechachai J."/>
            <person name="Duangmal K."/>
        </authorList>
    </citation>
    <scope>NUCLEOTIDE SEQUENCE [LARGE SCALE GENOMIC DNA]</scope>
    <source>
        <strain evidence="1 2">KCTC 19886</strain>
    </source>
</reference>